<comment type="catalytic activity">
    <reaction evidence="1">
        <text>GTP + H2O = 7,8-dihydroneopterin 3'-triphosphate + formate + H(+)</text>
        <dbReference type="Rhea" id="RHEA:17473"/>
        <dbReference type="ChEBI" id="CHEBI:15377"/>
        <dbReference type="ChEBI" id="CHEBI:15378"/>
        <dbReference type="ChEBI" id="CHEBI:15740"/>
        <dbReference type="ChEBI" id="CHEBI:37565"/>
        <dbReference type="ChEBI" id="CHEBI:58462"/>
        <dbReference type="EC" id="3.5.4.16"/>
    </reaction>
</comment>
<feature type="domain" description="GTP cyclohydrolase I" evidence="6">
    <location>
        <begin position="38"/>
        <end position="215"/>
    </location>
</feature>
<accession>A0A6J7DJ07</accession>
<evidence type="ECO:0000256" key="4">
    <source>
        <dbReference type="ARBA" id="ARBA00022563"/>
    </source>
</evidence>
<comment type="pathway">
    <text evidence="2">Cofactor biosynthesis; 7,8-dihydroneopterin triphosphate biosynthesis; 7,8-dihydroneopterin triphosphate from GTP: step 1/1.</text>
</comment>
<dbReference type="InterPro" id="IPR001474">
    <property type="entry name" value="GTP_CycHdrlase_I"/>
</dbReference>
<proteinExistence type="inferred from homology"/>
<dbReference type="InterPro" id="IPR043134">
    <property type="entry name" value="GTP-CH-I_N"/>
</dbReference>
<dbReference type="NCBIfam" id="TIGR00063">
    <property type="entry name" value="folE"/>
    <property type="match status" value="1"/>
</dbReference>
<dbReference type="HAMAP" id="MF_00223">
    <property type="entry name" value="FolE"/>
    <property type="match status" value="1"/>
</dbReference>
<dbReference type="UniPathway" id="UPA00848">
    <property type="reaction ID" value="UER00151"/>
</dbReference>
<dbReference type="Gene3D" id="3.30.1130.10">
    <property type="match status" value="1"/>
</dbReference>
<dbReference type="FunFam" id="3.30.1130.10:FF:000001">
    <property type="entry name" value="GTP cyclohydrolase 1"/>
    <property type="match status" value="1"/>
</dbReference>
<evidence type="ECO:0000256" key="3">
    <source>
        <dbReference type="ARBA" id="ARBA00012715"/>
    </source>
</evidence>
<evidence type="ECO:0000313" key="7">
    <source>
        <dbReference type="EMBL" id="CAB4809031.1"/>
    </source>
</evidence>
<dbReference type="PROSITE" id="PS00859">
    <property type="entry name" value="GTP_CYCLOHYDROL_1_1"/>
    <property type="match status" value="1"/>
</dbReference>
<dbReference type="AlphaFoldDB" id="A0A6J7DJ07"/>
<dbReference type="Gene3D" id="1.10.286.10">
    <property type="match status" value="1"/>
</dbReference>
<dbReference type="Pfam" id="PF01227">
    <property type="entry name" value="GTP_cyclohydroI"/>
    <property type="match status" value="1"/>
</dbReference>
<dbReference type="GO" id="GO:0008270">
    <property type="term" value="F:zinc ion binding"/>
    <property type="evidence" value="ECO:0007669"/>
    <property type="project" value="TreeGrafter"/>
</dbReference>
<name>A0A6J7DJ07_9ZZZZ</name>
<dbReference type="GO" id="GO:0006729">
    <property type="term" value="P:tetrahydrobiopterin biosynthetic process"/>
    <property type="evidence" value="ECO:0007669"/>
    <property type="project" value="TreeGrafter"/>
</dbReference>
<gene>
    <name evidence="7" type="ORF">UFOPK3004_01109</name>
    <name evidence="8" type="ORF">UFOPK3304_00997</name>
    <name evidence="9" type="ORF">UFOPK4134_01591</name>
</gene>
<dbReference type="InterPro" id="IPR020602">
    <property type="entry name" value="GTP_CycHdrlase_I_dom"/>
</dbReference>
<dbReference type="InterPro" id="IPR043133">
    <property type="entry name" value="GTP-CH-I_C/QueF"/>
</dbReference>
<evidence type="ECO:0000256" key="1">
    <source>
        <dbReference type="ARBA" id="ARBA00001052"/>
    </source>
</evidence>
<dbReference type="GO" id="GO:0005737">
    <property type="term" value="C:cytoplasm"/>
    <property type="evidence" value="ECO:0007669"/>
    <property type="project" value="TreeGrafter"/>
</dbReference>
<sequence>MALAAEPADSVWAMSADKTIEAEPMNPAERTVDHDRAERAVRELLEAIGEDPSRDGLLETPGRVARMWAEVLSGTNNDPDHHLSKTFDIEHDEMVLVRDIPFTSVCEHHMLPFNGTAHIAYLPGSTGRFTGLSKLARLVEGYSRRLQVQERLTSQVADAMQSMLEPVGVLVVIEAEHSCMSIRGVRKPGTKTVTTAARGIYRTDSSARAEVMAFIQGR</sequence>
<evidence type="ECO:0000256" key="5">
    <source>
        <dbReference type="ARBA" id="ARBA00022801"/>
    </source>
</evidence>
<dbReference type="SUPFAM" id="SSF55620">
    <property type="entry name" value="Tetrahydrobiopterin biosynthesis enzymes-like"/>
    <property type="match status" value="1"/>
</dbReference>
<dbReference type="EC" id="3.5.4.16" evidence="3"/>
<dbReference type="GO" id="GO:0006730">
    <property type="term" value="P:one-carbon metabolic process"/>
    <property type="evidence" value="ECO:0007669"/>
    <property type="project" value="UniProtKB-KW"/>
</dbReference>
<dbReference type="NCBIfam" id="NF006825">
    <property type="entry name" value="PRK09347.1-2"/>
    <property type="match status" value="1"/>
</dbReference>
<dbReference type="GO" id="GO:0046654">
    <property type="term" value="P:tetrahydrofolate biosynthetic process"/>
    <property type="evidence" value="ECO:0007669"/>
    <property type="project" value="InterPro"/>
</dbReference>
<dbReference type="EMBL" id="CAFAAL010000099">
    <property type="protein sequence ID" value="CAB4809031.1"/>
    <property type="molecule type" value="Genomic_DNA"/>
</dbReference>
<dbReference type="EMBL" id="CAFBLJ010000046">
    <property type="protein sequence ID" value="CAB4870982.1"/>
    <property type="molecule type" value="Genomic_DNA"/>
</dbReference>
<protein>
    <recommendedName>
        <fullName evidence="3">GTP cyclohydrolase I</fullName>
        <ecNumber evidence="3">3.5.4.16</ecNumber>
    </recommendedName>
</protein>
<dbReference type="EMBL" id="CAFBPS010000163">
    <property type="protein sequence ID" value="CAB5036246.1"/>
    <property type="molecule type" value="Genomic_DNA"/>
</dbReference>
<dbReference type="NCBIfam" id="NF006826">
    <property type="entry name" value="PRK09347.1-3"/>
    <property type="match status" value="1"/>
</dbReference>
<organism evidence="8">
    <name type="scientific">freshwater metagenome</name>
    <dbReference type="NCBI Taxonomy" id="449393"/>
    <lineage>
        <taxon>unclassified sequences</taxon>
        <taxon>metagenomes</taxon>
        <taxon>ecological metagenomes</taxon>
    </lineage>
</organism>
<dbReference type="PANTHER" id="PTHR11109">
    <property type="entry name" value="GTP CYCLOHYDROLASE I"/>
    <property type="match status" value="1"/>
</dbReference>
<dbReference type="GO" id="GO:0005525">
    <property type="term" value="F:GTP binding"/>
    <property type="evidence" value="ECO:0007669"/>
    <property type="project" value="TreeGrafter"/>
</dbReference>
<keyword evidence="4" id="KW-0554">One-carbon metabolism</keyword>
<evidence type="ECO:0000313" key="9">
    <source>
        <dbReference type="EMBL" id="CAB5036246.1"/>
    </source>
</evidence>
<dbReference type="GO" id="GO:0003934">
    <property type="term" value="F:GTP cyclohydrolase I activity"/>
    <property type="evidence" value="ECO:0007669"/>
    <property type="project" value="UniProtKB-EC"/>
</dbReference>
<reference evidence="8" key="1">
    <citation type="submission" date="2020-05" db="EMBL/GenBank/DDBJ databases">
        <authorList>
            <person name="Chiriac C."/>
            <person name="Salcher M."/>
            <person name="Ghai R."/>
            <person name="Kavagutti S V."/>
        </authorList>
    </citation>
    <scope>NUCLEOTIDE SEQUENCE</scope>
</reference>
<evidence type="ECO:0000259" key="6">
    <source>
        <dbReference type="Pfam" id="PF01227"/>
    </source>
</evidence>
<dbReference type="PANTHER" id="PTHR11109:SF7">
    <property type="entry name" value="GTP CYCLOHYDROLASE 1"/>
    <property type="match status" value="1"/>
</dbReference>
<evidence type="ECO:0000256" key="2">
    <source>
        <dbReference type="ARBA" id="ARBA00005080"/>
    </source>
</evidence>
<evidence type="ECO:0000313" key="8">
    <source>
        <dbReference type="EMBL" id="CAB4870982.1"/>
    </source>
</evidence>
<dbReference type="PROSITE" id="PS00860">
    <property type="entry name" value="GTP_CYCLOHYDROL_1_2"/>
    <property type="match status" value="1"/>
</dbReference>
<dbReference type="FunFam" id="1.10.286.10:FF:000001">
    <property type="entry name" value="GTP cyclohydrolase 1"/>
    <property type="match status" value="1"/>
</dbReference>
<keyword evidence="5" id="KW-0378">Hydrolase</keyword>
<dbReference type="InterPro" id="IPR018234">
    <property type="entry name" value="GTP_CycHdrlase_I_CS"/>
</dbReference>